<proteinExistence type="predicted"/>
<dbReference type="SUPFAM" id="SSF48239">
    <property type="entry name" value="Terpenoid cyclases/Protein prenyltransferases"/>
    <property type="match status" value="1"/>
</dbReference>
<comment type="caution">
    <text evidence="1">The sequence shown here is derived from an EMBL/GenBank/DDBJ whole genome shotgun (WGS) entry which is preliminary data.</text>
</comment>
<keyword evidence="2" id="KW-1185">Reference proteome</keyword>
<dbReference type="Proteomes" id="UP001597211">
    <property type="component" value="Unassembled WGS sequence"/>
</dbReference>
<dbReference type="EMBL" id="JBHTKZ010000025">
    <property type="protein sequence ID" value="MFD1182371.1"/>
    <property type="molecule type" value="Genomic_DNA"/>
</dbReference>
<protein>
    <submittedName>
        <fullName evidence="1">Prenyltransferase/squalene oxidase repeat-containing protein</fullName>
    </submittedName>
</protein>
<dbReference type="InterPro" id="IPR008930">
    <property type="entry name" value="Terpenoid_cyclase/PrenylTrfase"/>
</dbReference>
<gene>
    <name evidence="1" type="ORF">ACFQ2Z_13475</name>
</gene>
<name>A0ABW3SDM7_9BACL</name>
<evidence type="ECO:0000313" key="2">
    <source>
        <dbReference type="Proteomes" id="UP001597211"/>
    </source>
</evidence>
<evidence type="ECO:0000313" key="1">
    <source>
        <dbReference type="EMBL" id="MFD1182371.1"/>
    </source>
</evidence>
<reference evidence="2" key="1">
    <citation type="journal article" date="2019" name="Int. J. Syst. Evol. Microbiol.">
        <title>The Global Catalogue of Microorganisms (GCM) 10K type strain sequencing project: providing services to taxonomists for standard genome sequencing and annotation.</title>
        <authorList>
            <consortium name="The Broad Institute Genomics Platform"/>
            <consortium name="The Broad Institute Genome Sequencing Center for Infectious Disease"/>
            <person name="Wu L."/>
            <person name="Ma J."/>
        </authorList>
    </citation>
    <scope>NUCLEOTIDE SEQUENCE [LARGE SCALE GENOMIC DNA]</scope>
    <source>
        <strain evidence="2">CCUG 48216</strain>
    </source>
</reference>
<accession>A0ABW3SDM7</accession>
<dbReference type="RefSeq" id="WP_240269614.1">
    <property type="nucleotide sequence ID" value="NZ_JAKSXN010000028.1"/>
</dbReference>
<sequence>MKERDALERASSFIYSNARLMDRKRFAYHFEGGAAGEVLGALRPYQNEDGGFGHALEPDMRGPHSQPVATETALLVIREVGGFGSDLLEGIIRYLRSMTLPGGGLPRATTEVNRYPHAPWWTTEQDGVPSLNPTGSIVGMLLGQQERTDFIREDWFQSHIAFLWDCVERSLPGDYHDAVQWISFLQHAPDRERAAKHLSRLEEWLTSPSGIETDPLAQGYVHKVLDYAPTPDSFAAKLVSEQDLEMHLDWLLSTQQEDGGWALTFPGTSPAAEQEWRGWLTVENLKTLKAYGRLT</sequence>
<dbReference type="Gene3D" id="1.50.10.20">
    <property type="match status" value="1"/>
</dbReference>
<organism evidence="1 2">
    <name type="scientific">Paenibacillus timonensis</name>
    <dbReference type="NCBI Taxonomy" id="225915"/>
    <lineage>
        <taxon>Bacteria</taxon>
        <taxon>Bacillati</taxon>
        <taxon>Bacillota</taxon>
        <taxon>Bacilli</taxon>
        <taxon>Bacillales</taxon>
        <taxon>Paenibacillaceae</taxon>
        <taxon>Paenibacillus</taxon>
    </lineage>
</organism>